<proteinExistence type="predicted"/>
<gene>
    <name evidence="2" type="ORF">BDA99DRAFT_537739</name>
</gene>
<keyword evidence="3" id="KW-1185">Reference proteome</keyword>
<keyword evidence="1" id="KW-0812">Transmembrane</keyword>
<keyword evidence="1" id="KW-1133">Transmembrane helix</keyword>
<feature type="transmembrane region" description="Helical" evidence="1">
    <location>
        <begin position="6"/>
        <end position="24"/>
    </location>
</feature>
<comment type="caution">
    <text evidence="2">The sequence shown here is derived from an EMBL/GenBank/DDBJ whole genome shotgun (WGS) entry which is preliminary data.</text>
</comment>
<protein>
    <submittedName>
        <fullName evidence="2">Uncharacterized protein</fullName>
    </submittedName>
</protein>
<name>A0AAD5K9M2_9FUNG</name>
<reference evidence="2" key="2">
    <citation type="submission" date="2023-02" db="EMBL/GenBank/DDBJ databases">
        <authorList>
            <consortium name="DOE Joint Genome Institute"/>
            <person name="Mondo S.J."/>
            <person name="Chang Y."/>
            <person name="Wang Y."/>
            <person name="Ahrendt S."/>
            <person name="Andreopoulos W."/>
            <person name="Barry K."/>
            <person name="Beard J."/>
            <person name="Benny G.L."/>
            <person name="Blankenship S."/>
            <person name="Bonito G."/>
            <person name="Cuomo C."/>
            <person name="Desiro A."/>
            <person name="Gervers K.A."/>
            <person name="Hundley H."/>
            <person name="Kuo A."/>
            <person name="LaButti K."/>
            <person name="Lang B.F."/>
            <person name="Lipzen A."/>
            <person name="O'Donnell K."/>
            <person name="Pangilinan J."/>
            <person name="Reynolds N."/>
            <person name="Sandor L."/>
            <person name="Smith M.W."/>
            <person name="Tsang A."/>
            <person name="Grigoriev I.V."/>
            <person name="Stajich J.E."/>
            <person name="Spatafora J.W."/>
        </authorList>
    </citation>
    <scope>NUCLEOTIDE SEQUENCE</scope>
    <source>
        <strain evidence="2">RSA 2281</strain>
    </source>
</reference>
<organism evidence="2 3">
    <name type="scientific">Phascolomyces articulosus</name>
    <dbReference type="NCBI Taxonomy" id="60185"/>
    <lineage>
        <taxon>Eukaryota</taxon>
        <taxon>Fungi</taxon>
        <taxon>Fungi incertae sedis</taxon>
        <taxon>Mucoromycota</taxon>
        <taxon>Mucoromycotina</taxon>
        <taxon>Mucoromycetes</taxon>
        <taxon>Mucorales</taxon>
        <taxon>Lichtheimiaceae</taxon>
        <taxon>Phascolomyces</taxon>
    </lineage>
</organism>
<dbReference type="Proteomes" id="UP001209540">
    <property type="component" value="Unassembled WGS sequence"/>
</dbReference>
<keyword evidence="1" id="KW-0472">Membrane</keyword>
<dbReference type="AlphaFoldDB" id="A0AAD5K9M2"/>
<accession>A0AAD5K9M2</accession>
<evidence type="ECO:0000256" key="1">
    <source>
        <dbReference type="SAM" id="Phobius"/>
    </source>
</evidence>
<evidence type="ECO:0000313" key="3">
    <source>
        <dbReference type="Proteomes" id="UP001209540"/>
    </source>
</evidence>
<feature type="transmembrane region" description="Helical" evidence="1">
    <location>
        <begin position="138"/>
        <end position="164"/>
    </location>
</feature>
<dbReference type="EMBL" id="JAIXMP010000014">
    <property type="protein sequence ID" value="KAI9262394.1"/>
    <property type="molecule type" value="Genomic_DNA"/>
</dbReference>
<sequence>MGVHVDIVFVAFFYDVITIFVDIFSKLGKATEKKAGRLEKNVFKDIVAVVNTIFVLGWANQSGEIIQDGVTGKYKRIDEGKHKIIQEECDDSGKNTDNNQQEQREEKYVKFEGVFQQICQQFNIKYIWMPKRKNIEKYATCIGSLAMLIAPSLSCLNFVTYLIMKTNHAFLLFCIKKFMDSEAIQSRKFLFVSRNTHIWGGEEDPLSSAIHRVNKNQDFNINNNQGDTPSLSFSHPSV</sequence>
<evidence type="ECO:0000313" key="2">
    <source>
        <dbReference type="EMBL" id="KAI9262394.1"/>
    </source>
</evidence>
<reference evidence="2" key="1">
    <citation type="journal article" date="2022" name="IScience">
        <title>Evolution of zygomycete secretomes and the origins of terrestrial fungal ecologies.</title>
        <authorList>
            <person name="Chang Y."/>
            <person name="Wang Y."/>
            <person name="Mondo S."/>
            <person name="Ahrendt S."/>
            <person name="Andreopoulos W."/>
            <person name="Barry K."/>
            <person name="Beard J."/>
            <person name="Benny G.L."/>
            <person name="Blankenship S."/>
            <person name="Bonito G."/>
            <person name="Cuomo C."/>
            <person name="Desiro A."/>
            <person name="Gervers K.A."/>
            <person name="Hundley H."/>
            <person name="Kuo A."/>
            <person name="LaButti K."/>
            <person name="Lang B.F."/>
            <person name="Lipzen A."/>
            <person name="O'Donnell K."/>
            <person name="Pangilinan J."/>
            <person name="Reynolds N."/>
            <person name="Sandor L."/>
            <person name="Smith M.E."/>
            <person name="Tsang A."/>
            <person name="Grigoriev I.V."/>
            <person name="Stajich J.E."/>
            <person name="Spatafora J.W."/>
        </authorList>
    </citation>
    <scope>NUCLEOTIDE SEQUENCE</scope>
    <source>
        <strain evidence="2">RSA 2281</strain>
    </source>
</reference>